<reference evidence="7" key="1">
    <citation type="submission" date="2011-08" db="EMBL/GenBank/DDBJ databases">
        <authorList>
            <person name="Rombauts S."/>
        </authorList>
    </citation>
    <scope>NUCLEOTIDE SEQUENCE</scope>
    <source>
        <strain evidence="7">London</strain>
    </source>
</reference>
<comment type="subunit">
    <text evidence="5">Part of TORC1 complex. Part of the TORC2 complex.</text>
</comment>
<proteinExistence type="inferred from homology"/>
<dbReference type="KEGG" id="tut:107361764"/>
<dbReference type="Pfam" id="PF00400">
    <property type="entry name" value="WD40"/>
    <property type="match status" value="5"/>
</dbReference>
<organism evidence="6 7">
    <name type="scientific">Tetranychus urticae</name>
    <name type="common">Two-spotted spider mite</name>
    <dbReference type="NCBI Taxonomy" id="32264"/>
    <lineage>
        <taxon>Eukaryota</taxon>
        <taxon>Metazoa</taxon>
        <taxon>Ecdysozoa</taxon>
        <taxon>Arthropoda</taxon>
        <taxon>Chelicerata</taxon>
        <taxon>Arachnida</taxon>
        <taxon>Acari</taxon>
        <taxon>Acariformes</taxon>
        <taxon>Trombidiformes</taxon>
        <taxon>Prostigmata</taxon>
        <taxon>Eleutherengona</taxon>
        <taxon>Raphignathae</taxon>
        <taxon>Tetranychoidea</taxon>
        <taxon>Tetranychidae</taxon>
        <taxon>Tetranychus</taxon>
    </lineage>
</organism>
<dbReference type="InterPro" id="IPR020472">
    <property type="entry name" value="WD40_PAC1"/>
</dbReference>
<dbReference type="Gene3D" id="2.130.10.10">
    <property type="entry name" value="YVTN repeat-like/Quinoprotein amine dehydrogenase"/>
    <property type="match status" value="1"/>
</dbReference>
<dbReference type="eggNOG" id="KOG0315">
    <property type="taxonomic scope" value="Eukaryota"/>
</dbReference>
<gene>
    <name evidence="6" type="primary">107361764</name>
</gene>
<dbReference type="PROSITE" id="PS00678">
    <property type="entry name" value="WD_REPEATS_1"/>
    <property type="match status" value="1"/>
</dbReference>
<accession>T1JS74</accession>
<protein>
    <recommendedName>
        <fullName evidence="5">Target of rapamycin complex subunit lst8</fullName>
        <shortName evidence="5">TORC subunit lst8</shortName>
    </recommendedName>
</protein>
<dbReference type="OrthoDB" id="400at2759"/>
<dbReference type="PROSITE" id="PS50082">
    <property type="entry name" value="WD_REPEATS_2"/>
    <property type="match status" value="4"/>
</dbReference>
<dbReference type="PANTHER" id="PTHR19842:SF0">
    <property type="entry name" value="TARGET OF RAPAMYCIN COMPLEX SUBUNIT LST8"/>
    <property type="match status" value="1"/>
</dbReference>
<comment type="function">
    <text evidence="5">Subunit of TORC1 and TORC2, which regulate cell growth and survival in response to nutrient and hormonal signals.</text>
</comment>
<dbReference type="GO" id="GO:0005737">
    <property type="term" value="C:cytoplasm"/>
    <property type="evidence" value="ECO:0007669"/>
    <property type="project" value="UniProtKB-SubCell"/>
</dbReference>
<keyword evidence="3 5" id="KW-0677">Repeat</keyword>
<reference evidence="6" key="2">
    <citation type="submission" date="2015-06" db="UniProtKB">
        <authorList>
            <consortium name="EnsemblMetazoa"/>
        </authorList>
    </citation>
    <scope>IDENTIFICATION</scope>
</reference>
<sequence length="344" mass="38890">MKSNESSDQVLLATGSYDQTIRFWSPHNGQCLRVVQHTDSQVNAMEISPDREYLAAAGFQHIRLYDIRDFTNPNPVITCDSVTKSITAIGFQEDSKWMYSGGEDGFCRIWDFRARNLQVQRTHQVGNPINTCKLHPNQTEVCIADQEGKIYVWDLRGPLKQTFTVDDDVSIQHIDIDQEGTCLAAVDNKGNCYMFTFTLNYVRLQCAPLQPRLKFFAHKRYGLNCKFSPDSTLLATTSADQTCKVWRTADLLPLSTHNSESSSSHSNCSIWDTLDNMSPTAELQTENQRWVWDLAFSADSQYIITASSDNNARLWSINTGKVKKEYVGHQGPITALAFSDAFID</sequence>
<dbReference type="InterPro" id="IPR036322">
    <property type="entry name" value="WD40_repeat_dom_sf"/>
</dbReference>
<dbReference type="PRINTS" id="PR00320">
    <property type="entry name" value="GPROTEINBRPT"/>
</dbReference>
<comment type="subcellular location">
    <subcellularLocation>
        <location evidence="5">Cytoplasm</location>
    </subcellularLocation>
</comment>
<dbReference type="OMA" id="VQRNYKH"/>
<dbReference type="PROSITE" id="PS50294">
    <property type="entry name" value="WD_REPEATS_REGION"/>
    <property type="match status" value="1"/>
</dbReference>
<dbReference type="SMART" id="SM00320">
    <property type="entry name" value="WD40"/>
    <property type="match status" value="6"/>
</dbReference>
<feature type="repeat" description="WD" evidence="4">
    <location>
        <begin position="79"/>
        <end position="120"/>
    </location>
</feature>
<dbReference type="InterPro" id="IPR037588">
    <property type="entry name" value="MLST8"/>
</dbReference>
<dbReference type="InterPro" id="IPR001680">
    <property type="entry name" value="WD40_rpt"/>
</dbReference>
<dbReference type="AlphaFoldDB" id="T1JS74"/>
<dbReference type="STRING" id="32264.T1JS74"/>
<dbReference type="InterPro" id="IPR015943">
    <property type="entry name" value="WD40/YVTN_repeat-like_dom_sf"/>
</dbReference>
<feature type="repeat" description="WD" evidence="4">
    <location>
        <begin position="6"/>
        <end position="34"/>
    </location>
</feature>
<evidence type="ECO:0000256" key="5">
    <source>
        <dbReference type="RuleBase" id="RU369068"/>
    </source>
</evidence>
<dbReference type="SUPFAM" id="SSF50978">
    <property type="entry name" value="WD40 repeat-like"/>
    <property type="match status" value="1"/>
</dbReference>
<dbReference type="EMBL" id="CAEY01000458">
    <property type="status" value="NOT_ANNOTATED_CDS"/>
    <property type="molecule type" value="Genomic_DNA"/>
</dbReference>
<dbReference type="GO" id="GO:0031929">
    <property type="term" value="P:TOR signaling"/>
    <property type="evidence" value="ECO:0007669"/>
    <property type="project" value="UniProtKB-UniRule"/>
</dbReference>
<keyword evidence="7" id="KW-1185">Reference proteome</keyword>
<comment type="similarity">
    <text evidence="1 5">Belongs to the WD repeat LST8 family.</text>
</comment>
<dbReference type="Proteomes" id="UP000015104">
    <property type="component" value="Unassembled WGS sequence"/>
</dbReference>
<feature type="repeat" description="WD" evidence="4">
    <location>
        <begin position="215"/>
        <end position="246"/>
    </location>
</feature>
<dbReference type="GO" id="GO:0031931">
    <property type="term" value="C:TORC1 complex"/>
    <property type="evidence" value="ECO:0007669"/>
    <property type="project" value="UniProtKB-UniRule"/>
</dbReference>
<evidence type="ECO:0000256" key="2">
    <source>
        <dbReference type="ARBA" id="ARBA00022574"/>
    </source>
</evidence>
<evidence type="ECO:0000313" key="6">
    <source>
        <dbReference type="EnsemblMetazoa" id="tetur01g09520.1"/>
    </source>
</evidence>
<keyword evidence="2 4" id="KW-0853">WD repeat</keyword>
<feature type="repeat" description="WD" evidence="4">
    <location>
        <begin position="284"/>
        <end position="325"/>
    </location>
</feature>
<evidence type="ECO:0000313" key="7">
    <source>
        <dbReference type="Proteomes" id="UP000015104"/>
    </source>
</evidence>
<dbReference type="HOGENOM" id="CLU_000288_57_5_1"/>
<dbReference type="GO" id="GO:0031932">
    <property type="term" value="C:TORC2 complex"/>
    <property type="evidence" value="ECO:0007669"/>
    <property type="project" value="UniProtKB-UniRule"/>
</dbReference>
<evidence type="ECO:0000256" key="3">
    <source>
        <dbReference type="ARBA" id="ARBA00022737"/>
    </source>
</evidence>
<evidence type="ECO:0000256" key="4">
    <source>
        <dbReference type="PROSITE-ProRule" id="PRU00221"/>
    </source>
</evidence>
<dbReference type="PANTHER" id="PTHR19842">
    <property type="entry name" value="G BETA-LIKE PROTEIN GBL"/>
    <property type="match status" value="1"/>
</dbReference>
<name>T1JS74_TETUR</name>
<dbReference type="GO" id="GO:0032956">
    <property type="term" value="P:regulation of actin cytoskeleton organization"/>
    <property type="evidence" value="ECO:0007669"/>
    <property type="project" value="TreeGrafter"/>
</dbReference>
<evidence type="ECO:0000256" key="1">
    <source>
        <dbReference type="ARBA" id="ARBA00009890"/>
    </source>
</evidence>
<dbReference type="InterPro" id="IPR019775">
    <property type="entry name" value="WD40_repeat_CS"/>
</dbReference>
<dbReference type="EnsemblMetazoa" id="tetur01g09520.1">
    <property type="protein sequence ID" value="tetur01g09520.1"/>
    <property type="gene ID" value="tetur01g09520"/>
</dbReference>
<keyword evidence="5" id="KW-0963">Cytoplasm</keyword>